<protein>
    <recommendedName>
        <fullName evidence="8">Protein-L-isoaspartate O-methyltransferase</fullName>
        <ecNumber evidence="8">2.1.1.77</ecNumber>
    </recommendedName>
</protein>
<gene>
    <name evidence="9" type="ORF">CTOB1V02_LOCUS4410</name>
</gene>
<dbReference type="InterPro" id="IPR029063">
    <property type="entry name" value="SAM-dependent_MTases_sf"/>
</dbReference>
<evidence type="ECO:0000256" key="2">
    <source>
        <dbReference type="ARBA" id="ARBA00005369"/>
    </source>
</evidence>
<accession>A0A7R8WCA8</accession>
<dbReference type="GO" id="GO:0032259">
    <property type="term" value="P:methylation"/>
    <property type="evidence" value="ECO:0007669"/>
    <property type="project" value="UniProtKB-KW"/>
</dbReference>
<proteinExistence type="inferred from homology"/>
<reference evidence="9" key="1">
    <citation type="submission" date="2020-11" db="EMBL/GenBank/DDBJ databases">
        <authorList>
            <person name="Tran Van P."/>
        </authorList>
    </citation>
    <scope>NUCLEOTIDE SEQUENCE</scope>
</reference>
<keyword evidence="6 8" id="KW-0949">S-adenosyl-L-methionine</keyword>
<dbReference type="CDD" id="cd02440">
    <property type="entry name" value="AdoMet_MTases"/>
    <property type="match status" value="1"/>
</dbReference>
<dbReference type="GO" id="GO:0005737">
    <property type="term" value="C:cytoplasm"/>
    <property type="evidence" value="ECO:0007669"/>
    <property type="project" value="UniProtKB-SubCell"/>
</dbReference>
<dbReference type="InterPro" id="IPR000682">
    <property type="entry name" value="PCMT"/>
</dbReference>
<evidence type="ECO:0000256" key="6">
    <source>
        <dbReference type="ARBA" id="ARBA00022691"/>
    </source>
</evidence>
<dbReference type="Pfam" id="PF01135">
    <property type="entry name" value="PCMT"/>
    <property type="match status" value="1"/>
</dbReference>
<evidence type="ECO:0000256" key="7">
    <source>
        <dbReference type="ARBA" id="ARBA00035815"/>
    </source>
</evidence>
<dbReference type="PANTHER" id="PTHR11579">
    <property type="entry name" value="PROTEIN-L-ISOASPARTATE O-METHYLTRANSFERASE"/>
    <property type="match status" value="1"/>
</dbReference>
<evidence type="ECO:0000256" key="4">
    <source>
        <dbReference type="ARBA" id="ARBA00022603"/>
    </source>
</evidence>
<keyword evidence="3" id="KW-0963">Cytoplasm</keyword>
<evidence type="ECO:0000313" key="9">
    <source>
        <dbReference type="EMBL" id="CAD7226492.1"/>
    </source>
</evidence>
<dbReference type="Gene3D" id="3.40.50.150">
    <property type="entry name" value="Vaccinia Virus protein VP39"/>
    <property type="match status" value="1"/>
</dbReference>
<evidence type="ECO:0000256" key="8">
    <source>
        <dbReference type="RuleBase" id="RU003802"/>
    </source>
</evidence>
<dbReference type="AlphaFoldDB" id="A0A7R8WCA8"/>
<dbReference type="PANTHER" id="PTHR11579:SF0">
    <property type="entry name" value="PROTEIN-L-ISOASPARTATE(D-ASPARTATE) O-METHYLTRANSFERASE"/>
    <property type="match status" value="1"/>
</dbReference>
<dbReference type="GO" id="GO:0004719">
    <property type="term" value="F:protein-L-isoaspartate (D-aspartate) O-methyltransferase activity"/>
    <property type="evidence" value="ECO:0007669"/>
    <property type="project" value="UniProtKB-UniRule"/>
</dbReference>
<dbReference type="EMBL" id="OB660843">
    <property type="protein sequence ID" value="CAD7226492.1"/>
    <property type="molecule type" value="Genomic_DNA"/>
</dbReference>
<comment type="similarity">
    <text evidence="2 8">Belongs to the methyltransferase superfamily. L-isoaspartyl/D-aspartyl protein methyltransferase family.</text>
</comment>
<sequence length="192" mass="20793">MRKVDRGNYSKHSPYQDSPQSIGYNITISAPHMHAYALETLEEHLKPGMKALDVGSGSGYLTSCMALMVGEQGLAVGIDHIDELVEESRQNVAKDGKANLSQMKLVVGDGRLGYEPDAPYNAIHVGAGASSLPQPLVDQLKPGGRLVIPVGDSMFGQSMEVIDKLPDGSITRKKTLDVSYVPLTDKEKQWTK</sequence>
<evidence type="ECO:0000256" key="1">
    <source>
        <dbReference type="ARBA" id="ARBA00004496"/>
    </source>
</evidence>
<dbReference type="PROSITE" id="PS01279">
    <property type="entry name" value="PCMT"/>
    <property type="match status" value="1"/>
</dbReference>
<name>A0A7R8WCA8_9CRUS</name>
<dbReference type="OrthoDB" id="73890at2759"/>
<comment type="subcellular location">
    <subcellularLocation>
        <location evidence="1">Cytoplasm</location>
    </subcellularLocation>
</comment>
<comment type="catalytic activity">
    <reaction evidence="7">
        <text>[protein]-L-isoaspartate + S-adenosyl-L-methionine = [protein]-L-isoaspartate alpha-methyl ester + S-adenosyl-L-homocysteine</text>
        <dbReference type="Rhea" id="RHEA:12705"/>
        <dbReference type="Rhea" id="RHEA-COMP:12143"/>
        <dbReference type="Rhea" id="RHEA-COMP:12144"/>
        <dbReference type="ChEBI" id="CHEBI:57856"/>
        <dbReference type="ChEBI" id="CHEBI:59789"/>
        <dbReference type="ChEBI" id="CHEBI:90596"/>
        <dbReference type="ChEBI" id="CHEBI:90598"/>
        <dbReference type="EC" id="2.1.1.77"/>
    </reaction>
    <physiologicalReaction direction="left-to-right" evidence="7">
        <dbReference type="Rhea" id="RHEA:12706"/>
    </physiologicalReaction>
</comment>
<evidence type="ECO:0000256" key="3">
    <source>
        <dbReference type="ARBA" id="ARBA00022490"/>
    </source>
</evidence>
<dbReference type="SUPFAM" id="SSF53335">
    <property type="entry name" value="S-adenosyl-L-methionine-dependent methyltransferases"/>
    <property type="match status" value="1"/>
</dbReference>
<evidence type="ECO:0000256" key="5">
    <source>
        <dbReference type="ARBA" id="ARBA00022679"/>
    </source>
</evidence>
<keyword evidence="4 8" id="KW-0489">Methyltransferase</keyword>
<dbReference type="NCBIfam" id="TIGR00080">
    <property type="entry name" value="pimt"/>
    <property type="match status" value="1"/>
</dbReference>
<dbReference type="FunFam" id="3.40.50.150:FF:000027">
    <property type="entry name" value="Protein-L-isoaspartate O-methyltransferase"/>
    <property type="match status" value="1"/>
</dbReference>
<organism evidence="9">
    <name type="scientific">Cyprideis torosa</name>
    <dbReference type="NCBI Taxonomy" id="163714"/>
    <lineage>
        <taxon>Eukaryota</taxon>
        <taxon>Metazoa</taxon>
        <taxon>Ecdysozoa</taxon>
        <taxon>Arthropoda</taxon>
        <taxon>Crustacea</taxon>
        <taxon>Oligostraca</taxon>
        <taxon>Ostracoda</taxon>
        <taxon>Podocopa</taxon>
        <taxon>Podocopida</taxon>
        <taxon>Cytherocopina</taxon>
        <taxon>Cytheroidea</taxon>
        <taxon>Cytherideidae</taxon>
        <taxon>Cyprideis</taxon>
    </lineage>
</organism>
<dbReference type="EC" id="2.1.1.77" evidence="8"/>
<keyword evidence="5 8" id="KW-0808">Transferase</keyword>